<gene>
    <name evidence="5" type="ORF">VIS_S3DGC10011</name>
</gene>
<reference evidence="5" key="2">
    <citation type="submission" date="2012-02" db="EMBL/GenBank/DDBJ databases">
        <authorList>
            <person name="Genoscope - CEA"/>
        </authorList>
    </citation>
    <scope>NUCLEOTIDE SEQUENCE</scope>
</reference>
<reference evidence="5" key="1">
    <citation type="journal article" date="2012" name="Environ. Microbiol.">
        <title>Genomic content of uncultured Bacteroidetes from contrasting oceanic provinces in the North Atlantic Ocean.</title>
        <authorList>
            <person name="Gomez-Pereira P.R."/>
            <person name="Schuler M."/>
            <person name="Fuchs B.M."/>
            <person name="Bennke C."/>
            <person name="Teeling H."/>
            <person name="Waldmann J."/>
            <person name="Richter M."/>
            <person name="Barbe V."/>
            <person name="Bataille E."/>
            <person name="Glockner F.O."/>
            <person name="Amann R."/>
        </authorList>
    </citation>
    <scope>NUCLEOTIDE SEQUENCE</scope>
</reference>
<dbReference type="EMBL" id="FO117611">
    <property type="protein sequence ID" value="CCG00545.1"/>
    <property type="molecule type" value="Genomic_DNA"/>
</dbReference>
<evidence type="ECO:0000259" key="4">
    <source>
        <dbReference type="SMART" id="SM00861"/>
    </source>
</evidence>
<dbReference type="Pfam" id="PF02780">
    <property type="entry name" value="Transketolase_C"/>
    <property type="match status" value="1"/>
</dbReference>
<dbReference type="Gene3D" id="3.40.50.920">
    <property type="match status" value="1"/>
</dbReference>
<dbReference type="FunFam" id="3.40.50.970:FF:000129">
    <property type="entry name" value="Transketolase"/>
    <property type="match status" value="1"/>
</dbReference>
<evidence type="ECO:0000256" key="3">
    <source>
        <dbReference type="ARBA" id="ARBA00023052"/>
    </source>
</evidence>
<dbReference type="InterPro" id="IPR009014">
    <property type="entry name" value="Transketo_C/PFOR_II"/>
</dbReference>
<dbReference type="CDD" id="cd07033">
    <property type="entry name" value="TPP_PYR_DXS_TK_like"/>
    <property type="match status" value="1"/>
</dbReference>
<dbReference type="PANTHER" id="PTHR43825">
    <property type="entry name" value="PYRUVATE DEHYDROGENASE E1 COMPONENT"/>
    <property type="match status" value="1"/>
</dbReference>
<evidence type="ECO:0000256" key="1">
    <source>
        <dbReference type="ARBA" id="ARBA00001964"/>
    </source>
</evidence>
<dbReference type="SUPFAM" id="SSF52922">
    <property type="entry name" value="TK C-terminal domain-like"/>
    <property type="match status" value="1"/>
</dbReference>
<sequence length="317" mass="33736">MKKYIDTGKKDTRSGFGAGLAHLGRTNKNVVALCADLIGSLKMDEFIAENPERFYQIGIAEANMIGIAAGLTIGGKIPFTGTFANFSTGRVYDQIRQSVAYSDKNVKICASHAGLTLGEDGATHQILEDIGLMKMLPGMVVINTCDYNQTKAATIAIADYHGPVYLRFGRPAVANFTPEDAPFEIGKAIILQEGTDVTIVATGHLVWEALIAAEQLAEKGISAEVINIHTIKPLDEAAILASVAKTSCIVTAEEHNILGGLGESVARTLASKHPVPQEFIGTNDTFGESGTPAQLMEKYGLNAAAITTACEKVIKRK</sequence>
<dbReference type="InterPro" id="IPR029061">
    <property type="entry name" value="THDP-binding"/>
</dbReference>
<dbReference type="AlphaFoldDB" id="H6RHN4"/>
<dbReference type="Gene3D" id="3.40.50.970">
    <property type="match status" value="1"/>
</dbReference>
<comment type="similarity">
    <text evidence="2">Belongs to the transketolase family.</text>
</comment>
<feature type="domain" description="Transketolase-like pyrimidine-binding" evidence="4">
    <location>
        <begin position="10"/>
        <end position="175"/>
    </location>
</feature>
<proteinExistence type="inferred from homology"/>
<dbReference type="SMART" id="SM00861">
    <property type="entry name" value="Transket_pyr"/>
    <property type="match status" value="1"/>
</dbReference>
<dbReference type="SUPFAM" id="SSF52518">
    <property type="entry name" value="Thiamin diphosphate-binding fold (THDP-binding)"/>
    <property type="match status" value="1"/>
</dbReference>
<dbReference type="InterPro" id="IPR051157">
    <property type="entry name" value="PDH/Transketolase"/>
</dbReference>
<dbReference type="PANTHER" id="PTHR43825:SF1">
    <property type="entry name" value="TRANSKETOLASE-LIKE PYRIMIDINE-BINDING DOMAIN-CONTAINING PROTEIN"/>
    <property type="match status" value="1"/>
</dbReference>
<accession>H6RHN4</accession>
<dbReference type="InterPro" id="IPR033248">
    <property type="entry name" value="Transketolase_C"/>
</dbReference>
<dbReference type="Pfam" id="PF02779">
    <property type="entry name" value="Transket_pyr"/>
    <property type="match status" value="1"/>
</dbReference>
<evidence type="ECO:0000256" key="2">
    <source>
        <dbReference type="ARBA" id="ARBA00007131"/>
    </source>
</evidence>
<evidence type="ECO:0000313" key="5">
    <source>
        <dbReference type="EMBL" id="CCG00545.1"/>
    </source>
</evidence>
<comment type="cofactor">
    <cofactor evidence="1">
        <name>thiamine diphosphate</name>
        <dbReference type="ChEBI" id="CHEBI:58937"/>
    </cofactor>
</comment>
<protein>
    <submittedName>
        <fullName evidence="5">Transketolase, C-terminal subunit</fullName>
    </submittedName>
</protein>
<organism evidence="5">
    <name type="scientific">uncultured Flavobacteriia bacterium</name>
    <dbReference type="NCBI Taxonomy" id="212695"/>
    <lineage>
        <taxon>Bacteria</taxon>
        <taxon>Pseudomonadati</taxon>
        <taxon>Bacteroidota</taxon>
        <taxon>Flavobacteriia</taxon>
        <taxon>environmental samples</taxon>
    </lineage>
</organism>
<dbReference type="InterPro" id="IPR005475">
    <property type="entry name" value="Transketolase-like_Pyr-bd"/>
</dbReference>
<keyword evidence="3" id="KW-0786">Thiamine pyrophosphate</keyword>
<name>H6RHN4_9BACT</name>